<dbReference type="InterPro" id="IPR037401">
    <property type="entry name" value="SnoaL-like"/>
</dbReference>
<reference evidence="3" key="1">
    <citation type="submission" date="2023-02" db="EMBL/GenBank/DDBJ databases">
        <title>Gut commensal Christensenella minuta modulates host metabolism via a new class of secondary bile acids.</title>
        <authorList>
            <person name="Liu C."/>
        </authorList>
    </citation>
    <scope>NUCLEOTIDE SEQUENCE</scope>
    <source>
        <strain evidence="3">CA70</strain>
    </source>
</reference>
<dbReference type="EMBL" id="CP117826">
    <property type="protein sequence ID" value="XCC62237.1"/>
    <property type="molecule type" value="Genomic_DNA"/>
</dbReference>
<name>A0AAU8A7R7_9FIRM</name>
<evidence type="ECO:0000313" key="3">
    <source>
        <dbReference type="EMBL" id="XCC62237.1"/>
    </source>
</evidence>
<proteinExistence type="predicted"/>
<feature type="region of interest" description="Disordered" evidence="1">
    <location>
        <begin position="165"/>
        <end position="186"/>
    </location>
</feature>
<dbReference type="Gene3D" id="3.10.450.50">
    <property type="match status" value="1"/>
</dbReference>
<gene>
    <name evidence="3" type="ORF">PUP29_12000</name>
</gene>
<evidence type="ECO:0000259" key="2">
    <source>
        <dbReference type="Pfam" id="PF13577"/>
    </source>
</evidence>
<accession>A0AAU8A7R7</accession>
<protein>
    <submittedName>
        <fullName evidence="3">Nuclear transport factor 2 family protein</fullName>
    </submittedName>
</protein>
<dbReference type="InterPro" id="IPR032710">
    <property type="entry name" value="NTF2-like_dom_sf"/>
</dbReference>
<evidence type="ECO:0000256" key="1">
    <source>
        <dbReference type="SAM" id="MobiDB-lite"/>
    </source>
</evidence>
<sequence length="186" mass="21227">MKEIINGAMCKMPDAPCNTLEEKIQRLLDIEEIKTIPFHYANYCDKLDAESISSIFTEDGVYWSAALGPIKGRKAISDYFGAAYQHEKSATHLMGNQQVWFETNDKAVLHTYFHSWSTFKDYPVTGDRYTYGRYEIKAVRDADGEWRATDMHIVCAGQTGTGGAWGEHFDRPWPPEPKFGCPEEKK</sequence>
<dbReference type="AlphaFoldDB" id="A0AAU8A7R7"/>
<dbReference type="Pfam" id="PF13577">
    <property type="entry name" value="SnoaL_4"/>
    <property type="match status" value="1"/>
</dbReference>
<dbReference type="SUPFAM" id="SSF54427">
    <property type="entry name" value="NTF2-like"/>
    <property type="match status" value="1"/>
</dbReference>
<organism evidence="3">
    <name type="scientific">Christensenella massiliensis</name>
    <dbReference type="NCBI Taxonomy" id="1805714"/>
    <lineage>
        <taxon>Bacteria</taxon>
        <taxon>Bacillati</taxon>
        <taxon>Bacillota</taxon>
        <taxon>Clostridia</taxon>
        <taxon>Christensenellales</taxon>
        <taxon>Christensenellaceae</taxon>
        <taxon>Christensenella</taxon>
    </lineage>
</organism>
<dbReference type="RefSeq" id="WP_079545483.1">
    <property type="nucleotide sequence ID" value="NZ_CP117826.1"/>
</dbReference>
<dbReference type="CDD" id="cd00531">
    <property type="entry name" value="NTF2_like"/>
    <property type="match status" value="1"/>
</dbReference>
<feature type="domain" description="SnoaL-like" evidence="2">
    <location>
        <begin position="25"/>
        <end position="151"/>
    </location>
</feature>